<protein>
    <submittedName>
        <fullName evidence="2">Uncharacterized protein</fullName>
    </submittedName>
</protein>
<comment type="caution">
    <text evidence="2">The sequence shown here is derived from an EMBL/GenBank/DDBJ whole genome shotgun (WGS) entry which is preliminary data.</text>
</comment>
<dbReference type="AlphaFoldDB" id="A0A841PSE8"/>
<dbReference type="EMBL" id="JACHHJ010000001">
    <property type="protein sequence ID" value="MBB6449221.1"/>
    <property type="molecule type" value="Genomic_DNA"/>
</dbReference>
<gene>
    <name evidence="2" type="ORF">HNR44_001170</name>
</gene>
<evidence type="ECO:0000256" key="1">
    <source>
        <dbReference type="SAM" id="Phobius"/>
    </source>
</evidence>
<keyword evidence="1" id="KW-1133">Transmembrane helix</keyword>
<keyword evidence="1" id="KW-0472">Membrane</keyword>
<proteinExistence type="predicted"/>
<feature type="transmembrane region" description="Helical" evidence="1">
    <location>
        <begin position="24"/>
        <end position="47"/>
    </location>
</feature>
<evidence type="ECO:0000313" key="3">
    <source>
        <dbReference type="Proteomes" id="UP000568839"/>
    </source>
</evidence>
<evidence type="ECO:0000313" key="2">
    <source>
        <dbReference type="EMBL" id="MBB6449221.1"/>
    </source>
</evidence>
<accession>A0A841PSE8</accession>
<dbReference type="RefSeq" id="WP_184403122.1">
    <property type="nucleotide sequence ID" value="NZ_JACHHJ010000001.1"/>
</dbReference>
<dbReference type="Proteomes" id="UP000568839">
    <property type="component" value="Unassembled WGS sequence"/>
</dbReference>
<sequence length="53" mass="5716">MTVREKNFIVVVARNMFITISKDIMTAALGIIDALAANAAVLATNVINDIRLV</sequence>
<keyword evidence="3" id="KW-1185">Reference proteome</keyword>
<reference evidence="2 3" key="1">
    <citation type="submission" date="2020-08" db="EMBL/GenBank/DDBJ databases">
        <title>Genomic Encyclopedia of Type Strains, Phase IV (KMG-IV): sequencing the most valuable type-strain genomes for metagenomic binning, comparative biology and taxonomic classification.</title>
        <authorList>
            <person name="Goeker M."/>
        </authorList>
    </citation>
    <scope>NUCLEOTIDE SEQUENCE [LARGE SCALE GENOMIC DNA]</scope>
    <source>
        <strain evidence="2 3">DSM 21769</strain>
    </source>
</reference>
<organism evidence="2 3">
    <name type="scientific">Geomicrobium halophilum</name>
    <dbReference type="NCBI Taxonomy" id="549000"/>
    <lineage>
        <taxon>Bacteria</taxon>
        <taxon>Bacillati</taxon>
        <taxon>Bacillota</taxon>
        <taxon>Bacilli</taxon>
        <taxon>Bacillales</taxon>
        <taxon>Geomicrobium</taxon>
    </lineage>
</organism>
<keyword evidence="1" id="KW-0812">Transmembrane</keyword>
<name>A0A841PSE8_9BACL</name>